<organism evidence="1 2">
    <name type="scientific">Pseudomonas asplenii</name>
    <dbReference type="NCBI Taxonomy" id="53407"/>
    <lineage>
        <taxon>Bacteria</taxon>
        <taxon>Pseudomonadati</taxon>
        <taxon>Pseudomonadota</taxon>
        <taxon>Gammaproteobacteria</taxon>
        <taxon>Pseudomonadales</taxon>
        <taxon>Pseudomonadaceae</taxon>
        <taxon>Pseudomonas</taxon>
    </lineage>
</organism>
<dbReference type="AlphaFoldDB" id="A0A0N1J624"/>
<comment type="caution">
    <text evidence="1">The sequence shown here is derived from an EMBL/GenBank/DDBJ whole genome shotgun (WGS) entry which is preliminary data.</text>
</comment>
<protein>
    <submittedName>
        <fullName evidence="1">Uncharacterized protein</fullName>
    </submittedName>
</protein>
<dbReference type="EMBL" id="JSYZ01000007">
    <property type="protein sequence ID" value="KPA91458.1"/>
    <property type="molecule type" value="Genomic_DNA"/>
</dbReference>
<accession>A0A0N1J624</accession>
<name>A0A0N1J624_9PSED</name>
<sequence>MTPSLILRNDRDFSISLKYGELDLVHAFDALV</sequence>
<evidence type="ECO:0000313" key="2">
    <source>
        <dbReference type="Proteomes" id="UP000037931"/>
    </source>
</evidence>
<keyword evidence="2" id="KW-1185">Reference proteome</keyword>
<dbReference type="Proteomes" id="UP000037931">
    <property type="component" value="Unassembled WGS sequence"/>
</dbReference>
<gene>
    <name evidence="1" type="ORF">PF66_02341</name>
</gene>
<reference evidence="1 2" key="1">
    <citation type="journal article" date="2015" name="PLoS ONE">
        <title>Rice-Infecting Pseudomonas Genomes Are Highly Accessorized and Harbor Multiple Putative Virulence Mechanisms to Cause Sheath Brown Rot.</title>
        <authorList>
            <person name="Quibod I.L."/>
            <person name="Grande G."/>
            <person name="Oreiro E.G."/>
            <person name="Borja F.N."/>
            <person name="Dossa G.S."/>
            <person name="Mauleon R."/>
            <person name="Cruz C.V."/>
            <person name="Oliva R."/>
        </authorList>
    </citation>
    <scope>NUCLEOTIDE SEQUENCE [LARGE SCALE GENOMIC DNA]</scope>
    <source>
        <strain evidence="1 2">IRRI 6609</strain>
    </source>
</reference>
<proteinExistence type="predicted"/>
<dbReference type="STRING" id="50340.PF66_02341"/>
<evidence type="ECO:0000313" key="1">
    <source>
        <dbReference type="EMBL" id="KPA91458.1"/>
    </source>
</evidence>